<protein>
    <submittedName>
        <fullName evidence="4">Uncharacterized protein</fullName>
    </submittedName>
</protein>
<feature type="region of interest" description="Disordered" evidence="1">
    <location>
        <begin position="1"/>
        <end position="23"/>
    </location>
</feature>
<evidence type="ECO:0000313" key="3">
    <source>
        <dbReference type="EMBL" id="KAA0161705.1"/>
    </source>
</evidence>
<dbReference type="OMA" id="GKFYHVG"/>
<evidence type="ECO:0000256" key="1">
    <source>
        <dbReference type="SAM" id="MobiDB-lite"/>
    </source>
</evidence>
<evidence type="ECO:0000313" key="7">
    <source>
        <dbReference type="Proteomes" id="UP000325113"/>
    </source>
</evidence>
<organism evidence="4 5">
    <name type="scientific">Cafeteria roenbergensis</name>
    <name type="common">Marine flagellate</name>
    <dbReference type="NCBI Taxonomy" id="33653"/>
    <lineage>
        <taxon>Eukaryota</taxon>
        <taxon>Sar</taxon>
        <taxon>Stramenopiles</taxon>
        <taxon>Bigyra</taxon>
        <taxon>Opalozoa</taxon>
        <taxon>Bicosoecida</taxon>
        <taxon>Cafeteriaceae</taxon>
        <taxon>Cafeteria</taxon>
    </lineage>
</organism>
<evidence type="ECO:0000313" key="4">
    <source>
        <dbReference type="EMBL" id="KAA0174758.1"/>
    </source>
</evidence>
<name>A0A5A8EBW3_CAFRO</name>
<dbReference type="EMBL" id="VLTN01000020">
    <property type="protein sequence ID" value="KAA0152597.1"/>
    <property type="molecule type" value="Genomic_DNA"/>
</dbReference>
<dbReference type="Proteomes" id="UP000322899">
    <property type="component" value="Unassembled WGS sequence"/>
</dbReference>
<proteinExistence type="predicted"/>
<accession>A0A5A8EBW3</accession>
<dbReference type="Proteomes" id="UP000323011">
    <property type="component" value="Unassembled WGS sequence"/>
</dbReference>
<dbReference type="Proteomes" id="UP000325113">
    <property type="component" value="Unassembled WGS sequence"/>
</dbReference>
<evidence type="ECO:0000313" key="6">
    <source>
        <dbReference type="Proteomes" id="UP000323011"/>
    </source>
</evidence>
<gene>
    <name evidence="4" type="ORF">FNF27_03881</name>
    <name evidence="2" type="ORF">FNF29_03824</name>
    <name evidence="3" type="ORF">FNF31_03648</name>
</gene>
<evidence type="ECO:0000313" key="2">
    <source>
        <dbReference type="EMBL" id="KAA0152597.1"/>
    </source>
</evidence>
<dbReference type="AlphaFoldDB" id="A0A5A8EBW3"/>
<evidence type="ECO:0000313" key="5">
    <source>
        <dbReference type="Proteomes" id="UP000322899"/>
    </source>
</evidence>
<dbReference type="EMBL" id="VLTO01000020">
    <property type="protein sequence ID" value="KAA0174758.1"/>
    <property type="molecule type" value="Genomic_DNA"/>
</dbReference>
<comment type="caution">
    <text evidence="4">The sequence shown here is derived from an EMBL/GenBank/DDBJ whole genome shotgun (WGS) entry which is preliminary data.</text>
</comment>
<dbReference type="OrthoDB" id="10268014at2759"/>
<sequence>MAAAASSATKAPAKAGAGGNAPAEGAGSIVLGGKLKEKRGGDAECFDKDYDFAENAGNHFYARALNATVHPMVKTLFGMPTESILIRYCHMRPHVNKEKLRELLHYRPKHFRWAGCDTFCTTTAEGKRSVVVIETNSCPSGQKHMPLLEESNEYGGYKRLIGTTFSDLIEHPMDGKDGPSAKEEIPGGVLAVVYDKNKQEASGYAATMASLSGEPVYLVEFYLTDPEPPVRWDSEGVMSIRVAAATVEANGHSDAATPAAASTIGAPAAVWIPVRACFRYVTQRPWSRLPVVSKTRVLNPVICCLAGGRNKLMASKAYDFFNGEFHEYGLTINVPETIQDVAKVEVPLYVKRFFGGHAVVKVPYGNAGQGVYTILSKEELDSFMAEDHHYGKFIVQSLVGSANWGSVSSTTKERFYHVGTLPTKRGRIYACDVRCMIHYTADGWRPCSMYARRAHEPLPDEAPAPGTSWACLGTNLSKLASDLSWSTESERLLMMDTKDFGRLGVAVDDLIDAFVQTLLSAVAIDKMASRLIKGGVFDKELFSSLNDDPALVAEIMTIPTIAEAAAAAGAVAGAAVGAAAGAAAGAVAEAVVGSA</sequence>
<keyword evidence="6" id="KW-1185">Reference proteome</keyword>
<dbReference type="EMBL" id="VLTM01000033">
    <property type="protein sequence ID" value="KAA0161705.1"/>
    <property type="molecule type" value="Genomic_DNA"/>
</dbReference>
<reference evidence="5 6" key="1">
    <citation type="submission" date="2019-07" db="EMBL/GenBank/DDBJ databases">
        <title>Genomes of Cafeteria roenbergensis.</title>
        <authorList>
            <person name="Fischer M.G."/>
            <person name="Hackl T."/>
            <person name="Roman M."/>
        </authorList>
    </citation>
    <scope>NUCLEOTIDE SEQUENCE [LARGE SCALE GENOMIC DNA]</scope>
    <source>
        <strain evidence="2 6">BVI</strain>
        <strain evidence="3 7">Cflag</strain>
        <strain evidence="4 5">E4-10P</strain>
    </source>
</reference>